<dbReference type="InterPro" id="IPR002146">
    <property type="entry name" value="ATP_synth_b/b'su_bac/chlpt"/>
</dbReference>
<accession>A0A918DD37</accession>
<evidence type="ECO:0000313" key="17">
    <source>
        <dbReference type="EMBL" id="GGO34783.1"/>
    </source>
</evidence>
<evidence type="ECO:0000256" key="14">
    <source>
        <dbReference type="RuleBase" id="RU003848"/>
    </source>
</evidence>
<dbReference type="EMBL" id="BMLP01000005">
    <property type="protein sequence ID" value="GGO34783.1"/>
    <property type="molecule type" value="Genomic_DNA"/>
</dbReference>
<reference evidence="17 18" key="1">
    <citation type="journal article" date="2014" name="Int. J. Syst. Evol. Microbiol.">
        <title>Complete genome sequence of Corynebacterium casei LMG S-19264T (=DSM 44701T), isolated from a smear-ripened cheese.</title>
        <authorList>
            <consortium name="US DOE Joint Genome Institute (JGI-PGF)"/>
            <person name="Walter F."/>
            <person name="Albersmeier A."/>
            <person name="Kalinowski J."/>
            <person name="Ruckert C."/>
        </authorList>
    </citation>
    <scope>NUCLEOTIDE SEQUENCE [LARGE SCALE GENOMIC DNA]</scope>
    <source>
        <strain evidence="17 18">CGMCC 1.7029</strain>
    </source>
</reference>
<evidence type="ECO:0000256" key="11">
    <source>
        <dbReference type="ARBA" id="ARBA00025614"/>
    </source>
</evidence>
<dbReference type="HAMAP" id="MF_01398">
    <property type="entry name" value="ATP_synth_b_bprime"/>
    <property type="match status" value="1"/>
</dbReference>
<comment type="function">
    <text evidence="10 13">F(1)F(0) ATP synthase produces ATP from ADP in the presence of a proton or sodium gradient. F-type ATPases consist of two structural domains, F(1) containing the extramembraneous catalytic core and F(0) containing the membrane proton channel, linked together by a central stalk and a peripheral stalk. During catalysis, ATP synthesis in the catalytic domain of F(1) is coupled via a rotary mechanism of the central stalk subunits to proton translocation.</text>
</comment>
<comment type="subcellular location">
    <subcellularLocation>
        <location evidence="13">Cell membrane</location>
        <topology evidence="13">Single-pass membrane protein</topology>
    </subcellularLocation>
    <subcellularLocation>
        <location evidence="12">Endomembrane system</location>
        <topology evidence="12">Single-pass membrane protein</topology>
    </subcellularLocation>
</comment>
<dbReference type="GO" id="GO:0005886">
    <property type="term" value="C:plasma membrane"/>
    <property type="evidence" value="ECO:0007669"/>
    <property type="project" value="UniProtKB-SubCell"/>
</dbReference>
<evidence type="ECO:0000256" key="3">
    <source>
        <dbReference type="ARBA" id="ARBA00022547"/>
    </source>
</evidence>
<evidence type="ECO:0000256" key="16">
    <source>
        <dbReference type="SAM" id="SignalP"/>
    </source>
</evidence>
<comment type="subunit">
    <text evidence="13">F-type ATPases have 2 components, F(1) - the catalytic core - and F(0) - the membrane proton channel. F(1) has five subunits: alpha(3), beta(3), gamma(1), delta(1), epsilon(1). F(0) has three main subunits: a(1), b(2) and c(10-14). The alpha and beta chains form an alternating ring which encloses part of the gamma chain. F(1) is attached to F(0) by a central stalk formed by the gamma and epsilon chains, while a peripheral stalk is formed by the delta and b chains.</text>
</comment>
<dbReference type="Pfam" id="PF00430">
    <property type="entry name" value="ATP-synt_B"/>
    <property type="match status" value="1"/>
</dbReference>
<dbReference type="GO" id="GO:0012505">
    <property type="term" value="C:endomembrane system"/>
    <property type="evidence" value="ECO:0007669"/>
    <property type="project" value="UniProtKB-SubCell"/>
</dbReference>
<feature type="chain" id="PRO_5037365169" description="ATP synthase subunit b" evidence="16">
    <location>
        <begin position="20"/>
        <end position="186"/>
    </location>
</feature>
<dbReference type="NCBIfam" id="NF009989">
    <property type="entry name" value="PRK13455.1"/>
    <property type="match status" value="1"/>
</dbReference>
<feature type="coiled-coil region" evidence="15">
    <location>
        <begin position="62"/>
        <end position="147"/>
    </location>
</feature>
<keyword evidence="6 13" id="KW-1133">Transmembrane helix</keyword>
<keyword evidence="18" id="KW-1185">Reference proteome</keyword>
<comment type="function">
    <text evidence="11">Component of the F(0) channel, it forms part of the peripheral stalk, linking F(1) to F(0). The b'-subunit is a diverged and duplicated form of b found in plants and photosynthetic bacteria.</text>
</comment>
<keyword evidence="4 13" id="KW-0812">Transmembrane</keyword>
<keyword evidence="16" id="KW-0732">Signal</keyword>
<dbReference type="PANTHER" id="PTHR33445">
    <property type="entry name" value="ATP SYNTHASE SUBUNIT B', CHLOROPLASTIC"/>
    <property type="match status" value="1"/>
</dbReference>
<feature type="transmembrane region" description="Helical" evidence="13">
    <location>
        <begin position="29"/>
        <end position="48"/>
    </location>
</feature>
<evidence type="ECO:0000256" key="12">
    <source>
        <dbReference type="ARBA" id="ARBA00037847"/>
    </source>
</evidence>
<comment type="caution">
    <text evidence="17">The sequence shown here is derived from an EMBL/GenBank/DDBJ whole genome shotgun (WGS) entry which is preliminary data.</text>
</comment>
<dbReference type="CDD" id="cd06503">
    <property type="entry name" value="ATP-synt_Fo_b"/>
    <property type="match status" value="1"/>
</dbReference>
<evidence type="ECO:0000256" key="1">
    <source>
        <dbReference type="ARBA" id="ARBA00005513"/>
    </source>
</evidence>
<evidence type="ECO:0000256" key="7">
    <source>
        <dbReference type="ARBA" id="ARBA00023065"/>
    </source>
</evidence>
<evidence type="ECO:0000313" key="18">
    <source>
        <dbReference type="Proteomes" id="UP000598196"/>
    </source>
</evidence>
<sequence>MKKISLITLATLLANPAFAAEGPFVSLRNTNFIVLLAFIVFVGILLYAKVPAKLGAMLDARAAQIKAELAEARTLREEAQAILASYEKKSKEMLEQSERIVEGAKAEAQAAAAAAKDDLKVSIARRLAAAEERIASAEASAVREVRERAVDVAIAAAADVLAKQSTAETAAASIDAAIDQVAAKLH</sequence>
<keyword evidence="3 13" id="KW-0138">CF(0)</keyword>
<dbReference type="InterPro" id="IPR050059">
    <property type="entry name" value="ATP_synthase_B_chain"/>
</dbReference>
<dbReference type="Proteomes" id="UP000598196">
    <property type="component" value="Unassembled WGS sequence"/>
</dbReference>
<dbReference type="AlphaFoldDB" id="A0A918DD37"/>
<evidence type="ECO:0000256" key="5">
    <source>
        <dbReference type="ARBA" id="ARBA00022781"/>
    </source>
</evidence>
<evidence type="ECO:0000256" key="10">
    <source>
        <dbReference type="ARBA" id="ARBA00025198"/>
    </source>
</evidence>
<keyword evidence="2 13" id="KW-0813">Transport</keyword>
<evidence type="ECO:0000256" key="2">
    <source>
        <dbReference type="ARBA" id="ARBA00022448"/>
    </source>
</evidence>
<evidence type="ECO:0000256" key="4">
    <source>
        <dbReference type="ARBA" id="ARBA00022692"/>
    </source>
</evidence>
<keyword evidence="9 13" id="KW-0066">ATP synthesis</keyword>
<dbReference type="GO" id="GO:0046933">
    <property type="term" value="F:proton-transporting ATP synthase activity, rotational mechanism"/>
    <property type="evidence" value="ECO:0007669"/>
    <property type="project" value="UniProtKB-UniRule"/>
</dbReference>
<keyword evidence="15" id="KW-0175">Coiled coil</keyword>
<keyword evidence="5 13" id="KW-0375">Hydrogen ion transport</keyword>
<dbReference type="GO" id="GO:0046961">
    <property type="term" value="F:proton-transporting ATPase activity, rotational mechanism"/>
    <property type="evidence" value="ECO:0007669"/>
    <property type="project" value="TreeGrafter"/>
</dbReference>
<feature type="signal peptide" evidence="16">
    <location>
        <begin position="1"/>
        <end position="19"/>
    </location>
</feature>
<protein>
    <recommendedName>
        <fullName evidence="13">ATP synthase subunit b</fullName>
    </recommendedName>
    <alternativeName>
        <fullName evidence="13">ATP synthase F(0) sector subunit b</fullName>
    </alternativeName>
    <alternativeName>
        <fullName evidence="13">ATPase subunit I</fullName>
    </alternativeName>
    <alternativeName>
        <fullName evidence="13">F-type ATPase subunit b</fullName>
        <shortName evidence="13">F-ATPase subunit b</shortName>
    </alternativeName>
</protein>
<keyword evidence="8 13" id="KW-0472">Membrane</keyword>
<dbReference type="PANTHER" id="PTHR33445:SF1">
    <property type="entry name" value="ATP SYNTHASE SUBUNIT B"/>
    <property type="match status" value="1"/>
</dbReference>
<dbReference type="GO" id="GO:0045259">
    <property type="term" value="C:proton-transporting ATP synthase complex"/>
    <property type="evidence" value="ECO:0007669"/>
    <property type="project" value="UniProtKB-KW"/>
</dbReference>
<evidence type="ECO:0000256" key="8">
    <source>
        <dbReference type="ARBA" id="ARBA00023136"/>
    </source>
</evidence>
<comment type="similarity">
    <text evidence="1 13 14">Belongs to the ATPase B chain family.</text>
</comment>
<name>A0A918DD37_9RHOB</name>
<keyword evidence="13" id="KW-1003">Cell membrane</keyword>
<keyword evidence="7 13" id="KW-0406">Ion transport</keyword>
<dbReference type="RefSeq" id="WP_146287652.1">
    <property type="nucleotide sequence ID" value="NZ_BMLP01000005.1"/>
</dbReference>
<evidence type="ECO:0000256" key="6">
    <source>
        <dbReference type="ARBA" id="ARBA00022989"/>
    </source>
</evidence>
<evidence type="ECO:0000256" key="9">
    <source>
        <dbReference type="ARBA" id="ARBA00023310"/>
    </source>
</evidence>
<evidence type="ECO:0000256" key="15">
    <source>
        <dbReference type="SAM" id="Coils"/>
    </source>
</evidence>
<proteinExistence type="inferred from homology"/>
<dbReference type="OrthoDB" id="8479836at2"/>
<organism evidence="17 18">
    <name type="scientific">Gemmobacter aquaticus</name>
    <dbReference type="NCBI Taxonomy" id="490185"/>
    <lineage>
        <taxon>Bacteria</taxon>
        <taxon>Pseudomonadati</taxon>
        <taxon>Pseudomonadota</taxon>
        <taxon>Alphaproteobacteria</taxon>
        <taxon>Rhodobacterales</taxon>
        <taxon>Paracoccaceae</taxon>
        <taxon>Gemmobacter</taxon>
    </lineage>
</organism>
<gene>
    <name evidence="17" type="primary">atpF1</name>
    <name evidence="13" type="synonym">atpF</name>
    <name evidence="17" type="ORF">GCM10010991_26100</name>
</gene>
<evidence type="ECO:0000256" key="13">
    <source>
        <dbReference type="HAMAP-Rule" id="MF_01398"/>
    </source>
</evidence>